<dbReference type="PANTHER" id="PTHR24421">
    <property type="entry name" value="NITRATE/NITRITE SENSOR PROTEIN NARX-RELATED"/>
    <property type="match status" value="1"/>
</dbReference>
<protein>
    <recommendedName>
        <fullName evidence="2">histidine kinase</fullName>
        <ecNumber evidence="2">2.7.13.3</ecNumber>
    </recommendedName>
</protein>
<dbReference type="RefSeq" id="WP_200245690.1">
    <property type="nucleotide sequence ID" value="NZ_JAENHK010000010.1"/>
</dbReference>
<keyword evidence="13" id="KW-1185">Reference proteome</keyword>
<gene>
    <name evidence="12" type="ORF">JHL15_10815</name>
</gene>
<dbReference type="PANTHER" id="PTHR24421:SF10">
    <property type="entry name" value="NITRATE_NITRITE SENSOR PROTEIN NARQ"/>
    <property type="match status" value="1"/>
</dbReference>
<dbReference type="CDD" id="cd16917">
    <property type="entry name" value="HATPase_UhpB-NarQ-NarX-like"/>
    <property type="match status" value="1"/>
</dbReference>
<dbReference type="Pfam" id="PF02518">
    <property type="entry name" value="HATPase_c"/>
    <property type="match status" value="1"/>
</dbReference>
<keyword evidence="8" id="KW-0902">Two-component regulatory system</keyword>
<dbReference type="Pfam" id="PF07730">
    <property type="entry name" value="HisKA_3"/>
    <property type="match status" value="1"/>
</dbReference>
<feature type="transmembrane region" description="Helical" evidence="9">
    <location>
        <begin position="411"/>
        <end position="432"/>
    </location>
</feature>
<dbReference type="InterPro" id="IPR005467">
    <property type="entry name" value="His_kinase_dom"/>
</dbReference>
<feature type="domain" description="Histidine kinase" evidence="11">
    <location>
        <begin position="477"/>
        <end position="667"/>
    </location>
</feature>
<organism evidence="12 13">
    <name type="scientific">Chryseobacterium paridis</name>
    <dbReference type="NCBI Taxonomy" id="2800328"/>
    <lineage>
        <taxon>Bacteria</taxon>
        <taxon>Pseudomonadati</taxon>
        <taxon>Bacteroidota</taxon>
        <taxon>Flavobacteriia</taxon>
        <taxon>Flavobacteriales</taxon>
        <taxon>Weeksellaceae</taxon>
        <taxon>Chryseobacterium group</taxon>
        <taxon>Chryseobacterium</taxon>
    </lineage>
</organism>
<dbReference type="SUPFAM" id="SSF55874">
    <property type="entry name" value="ATPase domain of HSP90 chaperone/DNA topoisomerase II/histidine kinase"/>
    <property type="match status" value="1"/>
</dbReference>
<reference evidence="13" key="1">
    <citation type="submission" date="2021-01" db="EMBL/GenBank/DDBJ databases">
        <title>Genome public.</title>
        <authorList>
            <person name="Liu C."/>
            <person name="Sun Q."/>
        </authorList>
    </citation>
    <scope>NUCLEOTIDE SEQUENCE [LARGE SCALE GENOMIC DNA]</scope>
    <source>
        <strain evidence="13">YIM B02567</strain>
    </source>
</reference>
<comment type="catalytic activity">
    <reaction evidence="1">
        <text>ATP + protein L-histidine = ADP + protein N-phospho-L-histidine.</text>
        <dbReference type="EC" id="2.7.13.3"/>
    </reaction>
</comment>
<keyword evidence="4" id="KW-0808">Transferase</keyword>
<evidence type="ECO:0000259" key="11">
    <source>
        <dbReference type="PROSITE" id="PS50109"/>
    </source>
</evidence>
<dbReference type="EC" id="2.7.13.3" evidence="2"/>
<dbReference type="SMART" id="SM00387">
    <property type="entry name" value="HATPase_c"/>
    <property type="match status" value="1"/>
</dbReference>
<evidence type="ECO:0000256" key="2">
    <source>
        <dbReference type="ARBA" id="ARBA00012438"/>
    </source>
</evidence>
<evidence type="ECO:0000256" key="4">
    <source>
        <dbReference type="ARBA" id="ARBA00022679"/>
    </source>
</evidence>
<evidence type="ECO:0000256" key="3">
    <source>
        <dbReference type="ARBA" id="ARBA00022553"/>
    </source>
</evidence>
<keyword evidence="3" id="KW-0597">Phosphoprotein</keyword>
<dbReference type="Proteomes" id="UP000628669">
    <property type="component" value="Unassembled WGS sequence"/>
</dbReference>
<evidence type="ECO:0000256" key="7">
    <source>
        <dbReference type="ARBA" id="ARBA00022840"/>
    </source>
</evidence>
<evidence type="ECO:0000256" key="8">
    <source>
        <dbReference type="ARBA" id="ARBA00023012"/>
    </source>
</evidence>
<evidence type="ECO:0000313" key="12">
    <source>
        <dbReference type="EMBL" id="MBK1896245.1"/>
    </source>
</evidence>
<accession>A0ABS1FUX3</accession>
<dbReference type="PROSITE" id="PS50109">
    <property type="entry name" value="HIS_KIN"/>
    <property type="match status" value="1"/>
</dbReference>
<dbReference type="InterPro" id="IPR011990">
    <property type="entry name" value="TPR-like_helical_dom_sf"/>
</dbReference>
<keyword evidence="9" id="KW-0812">Transmembrane</keyword>
<keyword evidence="9" id="KW-0472">Membrane</keyword>
<dbReference type="InterPro" id="IPR011712">
    <property type="entry name" value="Sig_transdc_His_kin_sub3_dim/P"/>
</dbReference>
<sequence length="667" mass="75897">MKKNLCFVLIFLITYGLNAQRFFTLDNDGPYIDSLTQVIKSSKSDSIKGISSFKLADLFRRSKKNELADQYLLIANRIAPKYPFLKAVAIYYNAAGLVGKGDFDNYARQLNLANTELKKYKTKDSYVLQAFILKNLSLVEVLHNNEVEAMRLLVNDAVPLAKKGGDLEVLSILYKSIAVIFMNTDQRPKANTYLKIAKEYIERASASSYTYLETKADIYITDVENLCYLKMPAEAKKSLDKAYQILKNYPNSNMNGSYYTAEGYYFYKTGQFNNSLKSYDKGIANSNFHKDVLQTNRLKFSKYLPLKALNRLEDAKNLLLDLIGSTTQFALDQRNYTRELAFIYEGLGDTKNAYKYLSRFNTINDSLNVIESQGKIAALEAKFNKSENEKKISILQAQRQRDKLVSENNKLYYGLLAAITVILLLLVISLWVNSKNQKKIAIQHSQNYAQNIETLKTQKEMEVTQAMIRGEEDERKRIARDLHDGIGSMLSSLKVRFLKISNSSEPAQPNEIENMNTLLNNSITELRQISFNLIPETLLKLGLEHALSDLCHLLVTDEVNIYFQSNKIQKDIPESVQIMIYRIVQELLNNALKHSSCTEILVDCSQNGSHFYITVEDNGTGFDTTKADNFTGQGLKNLKNRVELLNGKMDIHSSKNSNTVFNIELSI</sequence>
<proteinExistence type="predicted"/>
<keyword evidence="7" id="KW-0067">ATP-binding</keyword>
<feature type="signal peptide" evidence="10">
    <location>
        <begin position="1"/>
        <end position="19"/>
    </location>
</feature>
<keyword evidence="6 12" id="KW-0418">Kinase</keyword>
<keyword evidence="10" id="KW-0732">Signal</keyword>
<dbReference type="Gene3D" id="1.25.40.10">
    <property type="entry name" value="Tetratricopeptide repeat domain"/>
    <property type="match status" value="1"/>
</dbReference>
<dbReference type="GO" id="GO:0016301">
    <property type="term" value="F:kinase activity"/>
    <property type="evidence" value="ECO:0007669"/>
    <property type="project" value="UniProtKB-KW"/>
</dbReference>
<evidence type="ECO:0000256" key="5">
    <source>
        <dbReference type="ARBA" id="ARBA00022741"/>
    </source>
</evidence>
<evidence type="ECO:0000256" key="10">
    <source>
        <dbReference type="SAM" id="SignalP"/>
    </source>
</evidence>
<evidence type="ECO:0000313" key="13">
    <source>
        <dbReference type="Proteomes" id="UP000628669"/>
    </source>
</evidence>
<evidence type="ECO:0000256" key="6">
    <source>
        <dbReference type="ARBA" id="ARBA00022777"/>
    </source>
</evidence>
<evidence type="ECO:0000256" key="1">
    <source>
        <dbReference type="ARBA" id="ARBA00000085"/>
    </source>
</evidence>
<dbReference type="Gene3D" id="1.20.5.1930">
    <property type="match status" value="1"/>
</dbReference>
<dbReference type="InterPro" id="IPR036890">
    <property type="entry name" value="HATPase_C_sf"/>
</dbReference>
<keyword evidence="5" id="KW-0547">Nucleotide-binding</keyword>
<dbReference type="InterPro" id="IPR050482">
    <property type="entry name" value="Sensor_HK_TwoCompSys"/>
</dbReference>
<name>A0ABS1FUX3_9FLAO</name>
<evidence type="ECO:0000256" key="9">
    <source>
        <dbReference type="SAM" id="Phobius"/>
    </source>
</evidence>
<keyword evidence="9" id="KW-1133">Transmembrane helix</keyword>
<dbReference type="Gene3D" id="3.30.565.10">
    <property type="entry name" value="Histidine kinase-like ATPase, C-terminal domain"/>
    <property type="match status" value="1"/>
</dbReference>
<comment type="caution">
    <text evidence="12">The sequence shown here is derived from an EMBL/GenBank/DDBJ whole genome shotgun (WGS) entry which is preliminary data.</text>
</comment>
<feature type="chain" id="PRO_5047210930" description="histidine kinase" evidence="10">
    <location>
        <begin position="20"/>
        <end position="667"/>
    </location>
</feature>
<dbReference type="EMBL" id="JAENHK010000010">
    <property type="protein sequence ID" value="MBK1896245.1"/>
    <property type="molecule type" value="Genomic_DNA"/>
</dbReference>
<dbReference type="InterPro" id="IPR003594">
    <property type="entry name" value="HATPase_dom"/>
</dbReference>
<dbReference type="SUPFAM" id="SSF48452">
    <property type="entry name" value="TPR-like"/>
    <property type="match status" value="1"/>
</dbReference>